<feature type="compositionally biased region" description="Basic and acidic residues" evidence="4">
    <location>
        <begin position="63"/>
        <end position="74"/>
    </location>
</feature>
<dbReference type="SMART" id="SM01052">
    <property type="entry name" value="CAP_GLY"/>
    <property type="match status" value="1"/>
</dbReference>
<feature type="compositionally biased region" description="Gly residues" evidence="4">
    <location>
        <begin position="321"/>
        <end position="334"/>
    </location>
</feature>
<dbReference type="SUPFAM" id="SSF52540">
    <property type="entry name" value="P-loop containing nucleoside triphosphate hydrolases"/>
    <property type="match status" value="2"/>
</dbReference>
<dbReference type="AlphaFoldDB" id="A0AAE0F543"/>
<feature type="compositionally biased region" description="Low complexity" evidence="4">
    <location>
        <begin position="32"/>
        <end position="45"/>
    </location>
</feature>
<feature type="region of interest" description="Disordered" evidence="4">
    <location>
        <begin position="1"/>
        <end position="110"/>
    </location>
</feature>
<dbReference type="InterPro" id="IPR027417">
    <property type="entry name" value="P-loop_NTPase"/>
</dbReference>
<feature type="domain" description="CAP-Gly" evidence="5">
    <location>
        <begin position="260"/>
        <end position="305"/>
    </location>
</feature>
<dbReference type="Proteomes" id="UP001190700">
    <property type="component" value="Unassembled WGS sequence"/>
</dbReference>
<evidence type="ECO:0000259" key="5">
    <source>
        <dbReference type="PROSITE" id="PS50245"/>
    </source>
</evidence>
<name>A0AAE0F543_9CHLO</name>
<dbReference type="InterPro" id="IPR050773">
    <property type="entry name" value="CbxX/CfxQ_RuBisCO_ESX"/>
</dbReference>
<dbReference type="GO" id="GO:0016887">
    <property type="term" value="F:ATP hydrolysis activity"/>
    <property type="evidence" value="ECO:0007669"/>
    <property type="project" value="InterPro"/>
</dbReference>
<dbReference type="PANTHER" id="PTHR43392:SF2">
    <property type="entry name" value="AAA-TYPE ATPASE FAMILY PROTEIN _ ANKYRIN REPEAT FAMILY PROTEIN"/>
    <property type="match status" value="1"/>
</dbReference>
<dbReference type="PRINTS" id="PR00819">
    <property type="entry name" value="CBXCFQXSUPER"/>
</dbReference>
<dbReference type="InterPro" id="IPR003959">
    <property type="entry name" value="ATPase_AAA_core"/>
</dbReference>
<comment type="caution">
    <text evidence="6">The sequence shown here is derived from an EMBL/GenBank/DDBJ whole genome shotgun (WGS) entry which is preliminary data.</text>
</comment>
<feature type="region of interest" description="Disordered" evidence="4">
    <location>
        <begin position="308"/>
        <end position="357"/>
    </location>
</feature>
<protein>
    <recommendedName>
        <fullName evidence="5">CAP-Gly domain-containing protein</fullName>
    </recommendedName>
</protein>
<evidence type="ECO:0000256" key="4">
    <source>
        <dbReference type="SAM" id="MobiDB-lite"/>
    </source>
</evidence>
<dbReference type="PROSITE" id="PS50245">
    <property type="entry name" value="CAP_GLY_2"/>
    <property type="match status" value="1"/>
</dbReference>
<dbReference type="PANTHER" id="PTHR43392">
    <property type="entry name" value="AAA-TYPE ATPASE FAMILY PROTEIN / ANKYRIN REPEAT FAMILY PROTEIN"/>
    <property type="match status" value="1"/>
</dbReference>
<dbReference type="GO" id="GO:0005524">
    <property type="term" value="F:ATP binding"/>
    <property type="evidence" value="ECO:0007669"/>
    <property type="project" value="UniProtKB-KW"/>
</dbReference>
<dbReference type="InterPro" id="IPR003593">
    <property type="entry name" value="AAA+_ATPase"/>
</dbReference>
<dbReference type="InterPro" id="IPR036859">
    <property type="entry name" value="CAP-Gly_dom_sf"/>
</dbReference>
<comment type="similarity">
    <text evidence="1">Belongs to the CbxX/CfxQ family.</text>
</comment>
<dbReference type="Pfam" id="PF17866">
    <property type="entry name" value="AAA_lid_6"/>
    <property type="match status" value="2"/>
</dbReference>
<evidence type="ECO:0000256" key="1">
    <source>
        <dbReference type="ARBA" id="ARBA00010378"/>
    </source>
</evidence>
<dbReference type="InterPro" id="IPR000938">
    <property type="entry name" value="CAP-Gly_domain"/>
</dbReference>
<dbReference type="SMART" id="SM00382">
    <property type="entry name" value="AAA"/>
    <property type="match status" value="2"/>
</dbReference>
<evidence type="ECO:0000313" key="7">
    <source>
        <dbReference type="Proteomes" id="UP001190700"/>
    </source>
</evidence>
<keyword evidence="7" id="KW-1185">Reference proteome</keyword>
<dbReference type="EMBL" id="LGRX02025771">
    <property type="protein sequence ID" value="KAK3251874.1"/>
    <property type="molecule type" value="Genomic_DNA"/>
</dbReference>
<dbReference type="Pfam" id="PF00004">
    <property type="entry name" value="AAA"/>
    <property type="match status" value="2"/>
</dbReference>
<keyword evidence="2" id="KW-0547">Nucleotide-binding</keyword>
<accession>A0AAE0F543</accession>
<evidence type="ECO:0000256" key="3">
    <source>
        <dbReference type="ARBA" id="ARBA00022840"/>
    </source>
</evidence>
<evidence type="ECO:0000313" key="6">
    <source>
        <dbReference type="EMBL" id="KAK3251874.1"/>
    </source>
</evidence>
<reference evidence="6 7" key="1">
    <citation type="journal article" date="2015" name="Genome Biol. Evol.">
        <title>Comparative Genomics of a Bacterivorous Green Alga Reveals Evolutionary Causalities and Consequences of Phago-Mixotrophic Mode of Nutrition.</title>
        <authorList>
            <person name="Burns J.A."/>
            <person name="Paasch A."/>
            <person name="Narechania A."/>
            <person name="Kim E."/>
        </authorList>
    </citation>
    <scope>NUCLEOTIDE SEQUENCE [LARGE SCALE GENOMIC DNA]</scope>
    <source>
        <strain evidence="6 7">PLY_AMNH</strain>
    </source>
</reference>
<feature type="region of interest" description="Disordered" evidence="4">
    <location>
        <begin position="173"/>
        <end position="233"/>
    </location>
</feature>
<dbReference type="Gene3D" id="3.40.50.300">
    <property type="entry name" value="P-loop containing nucleotide triphosphate hydrolases"/>
    <property type="match status" value="2"/>
</dbReference>
<evidence type="ECO:0000256" key="2">
    <source>
        <dbReference type="ARBA" id="ARBA00022741"/>
    </source>
</evidence>
<proteinExistence type="inferred from homology"/>
<dbReference type="InterPro" id="IPR041627">
    <property type="entry name" value="AAA_lid_6"/>
</dbReference>
<dbReference type="SUPFAM" id="SSF74924">
    <property type="entry name" value="Cap-Gly domain"/>
    <property type="match status" value="1"/>
</dbReference>
<dbReference type="Gene3D" id="1.10.8.60">
    <property type="match status" value="2"/>
</dbReference>
<dbReference type="Gene3D" id="2.30.30.190">
    <property type="entry name" value="CAP Gly-rich-like domain"/>
    <property type="match status" value="1"/>
</dbReference>
<feature type="compositionally biased region" description="Basic and acidic residues" evidence="4">
    <location>
        <begin position="214"/>
        <end position="229"/>
    </location>
</feature>
<dbReference type="Pfam" id="PF01302">
    <property type="entry name" value="CAP_GLY"/>
    <property type="match status" value="1"/>
</dbReference>
<dbReference type="FunFam" id="3.40.50.300:FF:000216">
    <property type="entry name" value="Type VII secretion ATPase EccA"/>
    <property type="match status" value="1"/>
</dbReference>
<dbReference type="InterPro" id="IPR000641">
    <property type="entry name" value="CbxX/CfxQ"/>
</dbReference>
<keyword evidence="3" id="KW-0067">ATP-binding</keyword>
<gene>
    <name evidence="6" type="ORF">CYMTET_38796</name>
</gene>
<organism evidence="6 7">
    <name type="scientific">Cymbomonas tetramitiformis</name>
    <dbReference type="NCBI Taxonomy" id="36881"/>
    <lineage>
        <taxon>Eukaryota</taxon>
        <taxon>Viridiplantae</taxon>
        <taxon>Chlorophyta</taxon>
        <taxon>Pyramimonadophyceae</taxon>
        <taxon>Pyramimonadales</taxon>
        <taxon>Pyramimonadaceae</taxon>
        <taxon>Cymbomonas</taxon>
    </lineage>
</organism>
<sequence>MPLNRTPPRQGPGGPGPNRNKAPSGRSRWDDGAGPAGPSRPGGRRISNPKAQPQGSKPPWIGSDDKPPEHDDGRNPFGPSAGVYDQPGRGAPVYGGGRERQYGEPSSDGVKMYRCKQCKVKMRADEAAEHHRERGPCELVRCGACRAPILHGALGEHRKTCVAGGGPAVQGAADYKRAPGDGGAGRYTPSSNEDVGGGGRGARERVSGGGLPDRVGHRGDPGSRPRTQENDLGGTMNLQQCYVGDRVLAGGKPGEAMFVGKVEGIPGNAVGVRLDSPSAGSGICDGKVNGCRYFRCKDGYGIFLPQGQVRPLLSTPPHPNGGSGTDGDGLGGGPASHFGPRAAAPRKSPSQQRNEKWETELVRLVGVPSVKERIYNMRNSLEVNEKRVNAGGRGEKHAHICISGNPGSGRSTVAKLIGQMLADHDTTRMQRRNGCHMPSRQDLYHPHSTSRTAELLQEVMKKADRGVLVVDDLTTLVCDRDREGGGVTSNGKEFLEQLATEVEKAGREGPGVILVTTADTSLMAQVARACPNLRTMLTCNLELTDLEGSELCELVEKFADKRGFTFADGLRTSKNFQRHIGTAALRADKEHRNAHLARNHLEEAVVRQTERVHMMGTISKGSLMMLVEADLVPDRGNEGGAAGNADGSSVQEKVDAALDSLEKVVGLERVKDFVKSLRAQLTLDRERRDAGLPPIGQGALHMVFSGNPGTGKTTVARIIAELFAALGVLRKGQLVEADRGTLVAGYAGQTAIKTREVVETALGGLLFVDEAYALVNGERDSFGREALDTLLKMMEDNRDDLIVIFAGYEKEMKTLMTANSGLSSRFPTWLVFDDYTAPQLMQIATSMMKQSQMKLMPEAQELLGIAFEKMYQLIIKPADEKPSEGEAAEDSSTRPSNGRAVRNLLEQVQRCQALRLAEVKGTKTREDLITITAEDITPVCKAMGLT</sequence>
<dbReference type="CDD" id="cd00009">
    <property type="entry name" value="AAA"/>
    <property type="match status" value="1"/>
</dbReference>